<keyword evidence="2" id="KW-1185">Reference proteome</keyword>
<comment type="caution">
    <text evidence="1">The sequence shown here is derived from an EMBL/GenBank/DDBJ whole genome shotgun (WGS) entry which is preliminary data.</text>
</comment>
<reference evidence="1 2" key="1">
    <citation type="journal article" date="2024" name="Commun. Biol.">
        <title>Comparative genomic analysis of thermophilic fungi reveals convergent evolutionary adaptations and gene losses.</title>
        <authorList>
            <person name="Steindorff A.S."/>
            <person name="Aguilar-Pontes M.V."/>
            <person name="Robinson A.J."/>
            <person name="Andreopoulos B."/>
            <person name="LaButti K."/>
            <person name="Kuo A."/>
            <person name="Mondo S."/>
            <person name="Riley R."/>
            <person name="Otillar R."/>
            <person name="Haridas S."/>
            <person name="Lipzen A."/>
            <person name="Grimwood J."/>
            <person name="Schmutz J."/>
            <person name="Clum A."/>
            <person name="Reid I.D."/>
            <person name="Moisan M.C."/>
            <person name="Butler G."/>
            <person name="Nguyen T.T.M."/>
            <person name="Dewar K."/>
            <person name="Conant G."/>
            <person name="Drula E."/>
            <person name="Henrissat B."/>
            <person name="Hansel C."/>
            <person name="Singer S."/>
            <person name="Hutchinson M.I."/>
            <person name="de Vries R.P."/>
            <person name="Natvig D.O."/>
            <person name="Powell A.J."/>
            <person name="Tsang A."/>
            <person name="Grigoriev I.V."/>
        </authorList>
    </citation>
    <scope>NUCLEOTIDE SEQUENCE [LARGE SCALE GENOMIC DNA]</scope>
    <source>
        <strain evidence="1 2">CBS 494.80</strain>
    </source>
</reference>
<protein>
    <recommendedName>
        <fullName evidence="3">RNase H type-1 domain-containing protein</fullName>
    </recommendedName>
</protein>
<dbReference type="EMBL" id="JAZHXI010000011">
    <property type="protein sequence ID" value="KAL2066651.1"/>
    <property type="molecule type" value="Genomic_DNA"/>
</dbReference>
<gene>
    <name evidence="1" type="ORF">VTL71DRAFT_2723</name>
</gene>
<evidence type="ECO:0008006" key="3">
    <source>
        <dbReference type="Google" id="ProtNLM"/>
    </source>
</evidence>
<dbReference type="Gene3D" id="3.30.420.10">
    <property type="entry name" value="Ribonuclease H-like superfamily/Ribonuclease H"/>
    <property type="match status" value="1"/>
</dbReference>
<evidence type="ECO:0000313" key="1">
    <source>
        <dbReference type="EMBL" id="KAL2066651.1"/>
    </source>
</evidence>
<dbReference type="InterPro" id="IPR036397">
    <property type="entry name" value="RNaseH_sf"/>
</dbReference>
<proteinExistence type="predicted"/>
<sequence>MDDHLRAFILGGQHYEPLARRRNARRYLVSDPNSLLLYVDRDIAITYQRETGHAYRQAAWSVLCDTGSPFNRAGHVPRHYVQSIEVAELFALASSLEVALDMVRAGWKISRVVICTHSQFLVDRICDEAWAVNAVGWPVRVTGQLEDWIHILHDCHLMTQALFHGRGVEVKFWQIPVRHLVETHGLLEPFL</sequence>
<evidence type="ECO:0000313" key="2">
    <source>
        <dbReference type="Proteomes" id="UP001595075"/>
    </source>
</evidence>
<name>A0ABR4CB19_9HELO</name>
<organism evidence="1 2">
    <name type="scientific">Oculimacula yallundae</name>
    <dbReference type="NCBI Taxonomy" id="86028"/>
    <lineage>
        <taxon>Eukaryota</taxon>
        <taxon>Fungi</taxon>
        <taxon>Dikarya</taxon>
        <taxon>Ascomycota</taxon>
        <taxon>Pezizomycotina</taxon>
        <taxon>Leotiomycetes</taxon>
        <taxon>Helotiales</taxon>
        <taxon>Ploettnerulaceae</taxon>
        <taxon>Oculimacula</taxon>
    </lineage>
</organism>
<dbReference type="Proteomes" id="UP001595075">
    <property type="component" value="Unassembled WGS sequence"/>
</dbReference>
<accession>A0ABR4CB19</accession>